<dbReference type="Gene3D" id="1.10.260.40">
    <property type="entry name" value="lambda repressor-like DNA-binding domains"/>
    <property type="match status" value="1"/>
</dbReference>
<dbReference type="InterPro" id="IPR058118">
    <property type="entry name" value="Tpg"/>
</dbReference>
<evidence type="ECO:0000313" key="2">
    <source>
        <dbReference type="Proteomes" id="UP000481583"/>
    </source>
</evidence>
<proteinExistence type="predicted"/>
<sequence>MASDDDKVFDAFRGMVHTKNIPVKPQTRFNRLIAAVKGSTKAAAERLGISRRQVQRYRSGEAKIENAKKETQERLEKEVLKDHQPRVRAEALKRMQDKGLTVEARASFGFSSAAGSTDDPRLRLLTQEMPDHLLPDMFDALRDGDRERLSELVAEGLGEAYFRQFDARAQGLEVEFTDIDYIDLYHSR</sequence>
<keyword evidence="2" id="KW-1185">Reference proteome</keyword>
<dbReference type="InterPro" id="IPR010982">
    <property type="entry name" value="Lambda_DNA-bd_dom_sf"/>
</dbReference>
<protein>
    <submittedName>
        <fullName evidence="1">XRE family transcriptional regulator</fullName>
    </submittedName>
</protein>
<dbReference type="GO" id="GO:0003677">
    <property type="term" value="F:DNA binding"/>
    <property type="evidence" value="ECO:0007669"/>
    <property type="project" value="InterPro"/>
</dbReference>
<name>A0A6G4TVZ4_9ACTN</name>
<reference evidence="1 2" key="1">
    <citation type="submission" date="2020-02" db="EMBL/GenBank/DDBJ databases">
        <title>Whole-genome analyses of novel actinobacteria.</title>
        <authorList>
            <person name="Sahin N."/>
        </authorList>
    </citation>
    <scope>NUCLEOTIDE SEQUENCE [LARGE SCALE GENOMIC DNA]</scope>
    <source>
        <strain evidence="1 2">A7024</strain>
    </source>
</reference>
<accession>A0A6G4TVZ4</accession>
<dbReference type="NCBIfam" id="NF047541">
    <property type="entry name" value="telomere_Tpg"/>
    <property type="match status" value="1"/>
</dbReference>
<evidence type="ECO:0000313" key="1">
    <source>
        <dbReference type="EMBL" id="NGN63171.1"/>
    </source>
</evidence>
<organism evidence="1 2">
    <name type="scientific">Streptomyces coryli</name>
    <dbReference type="NCBI Taxonomy" id="1128680"/>
    <lineage>
        <taxon>Bacteria</taxon>
        <taxon>Bacillati</taxon>
        <taxon>Actinomycetota</taxon>
        <taxon>Actinomycetes</taxon>
        <taxon>Kitasatosporales</taxon>
        <taxon>Streptomycetaceae</taxon>
        <taxon>Streptomyces</taxon>
    </lineage>
</organism>
<dbReference type="EMBL" id="JAAKZV010000010">
    <property type="protein sequence ID" value="NGN63171.1"/>
    <property type="molecule type" value="Genomic_DNA"/>
</dbReference>
<comment type="caution">
    <text evidence="1">The sequence shown here is derived from an EMBL/GenBank/DDBJ whole genome shotgun (WGS) entry which is preliminary data.</text>
</comment>
<dbReference type="AlphaFoldDB" id="A0A6G4TVZ4"/>
<dbReference type="Proteomes" id="UP000481583">
    <property type="component" value="Unassembled WGS sequence"/>
</dbReference>
<gene>
    <name evidence="1" type="ORF">G5C51_04515</name>
</gene>